<dbReference type="EMBL" id="QAOT01000021">
    <property type="protein sequence ID" value="PTR13521.1"/>
    <property type="molecule type" value="Genomic_DNA"/>
</dbReference>
<dbReference type="AlphaFoldDB" id="A0A2T5JTK8"/>
<dbReference type="Proteomes" id="UP000244060">
    <property type="component" value="Unassembled WGS sequence"/>
</dbReference>
<organism evidence="1 2">
    <name type="scientific">Cereibacter azotoformans</name>
    <dbReference type="NCBI Taxonomy" id="43057"/>
    <lineage>
        <taxon>Bacteria</taxon>
        <taxon>Pseudomonadati</taxon>
        <taxon>Pseudomonadota</taxon>
        <taxon>Alphaproteobacteria</taxon>
        <taxon>Rhodobacterales</taxon>
        <taxon>Paracoccaceae</taxon>
        <taxon>Cereibacter</taxon>
    </lineage>
</organism>
<keyword evidence="2" id="KW-1185">Reference proteome</keyword>
<comment type="caution">
    <text evidence="1">The sequence shown here is derived from an EMBL/GenBank/DDBJ whole genome shotgun (WGS) entry which is preliminary data.</text>
</comment>
<evidence type="ECO:0000313" key="1">
    <source>
        <dbReference type="EMBL" id="PTR13521.1"/>
    </source>
</evidence>
<evidence type="ECO:0008006" key="3">
    <source>
        <dbReference type="Google" id="ProtNLM"/>
    </source>
</evidence>
<gene>
    <name evidence="1" type="ORF">C8J28_1219</name>
</gene>
<name>A0A2T5JTK8_9RHOB</name>
<proteinExistence type="predicted"/>
<accession>A0A2T5JTK8</accession>
<evidence type="ECO:0000313" key="2">
    <source>
        <dbReference type="Proteomes" id="UP000244060"/>
    </source>
</evidence>
<protein>
    <recommendedName>
        <fullName evidence="3">Bacterial mobilisation domain-containing protein</fullName>
    </recommendedName>
</protein>
<sequence length="135" mass="14637">MMTNTRHNFNKIAKGKREAPFSLRLSFEERAKLEAAANGVPLAAYIKAKLFEGDLPQVRRRNTNPVEDHQALGRVLAALGRSSLSSNLNQLARAVNTGTLPVHPETEAELMSACHEIKAIRAELVRALGLSGGAP</sequence>
<reference evidence="1 2" key="1">
    <citation type="submission" date="2018-04" db="EMBL/GenBank/DDBJ databases">
        <title>Genomic Encyclopedia of Type Strains, Phase III (KMG-III): the genomes of soil and plant-associated and newly described type strains.</title>
        <authorList>
            <person name="Whitman W."/>
        </authorList>
    </citation>
    <scope>NUCLEOTIDE SEQUENCE [LARGE SCALE GENOMIC DNA]</scope>
    <source>
        <strain evidence="1 2">KA25</strain>
    </source>
</reference>